<evidence type="ECO:0000256" key="1">
    <source>
        <dbReference type="SAM" id="Phobius"/>
    </source>
</evidence>
<keyword evidence="1" id="KW-1133">Transmembrane helix</keyword>
<keyword evidence="1" id="KW-0812">Transmembrane</keyword>
<evidence type="ECO:0000313" key="2">
    <source>
        <dbReference type="EMBL" id="KAJ0220188.1"/>
    </source>
</evidence>
<feature type="transmembrane region" description="Helical" evidence="1">
    <location>
        <begin position="74"/>
        <end position="95"/>
    </location>
</feature>
<dbReference type="EMBL" id="NBSK02000002">
    <property type="protein sequence ID" value="KAJ0220188.1"/>
    <property type="molecule type" value="Genomic_DNA"/>
</dbReference>
<dbReference type="PANTHER" id="PTHR46225">
    <property type="entry name" value="C3H4 TYPE ZINC FINGER PROTEIN"/>
    <property type="match status" value="1"/>
</dbReference>
<sequence>MERSESHDDDNSDNVHVIDITTDPALQPSNETNVRQKCLENSGYWISFELVMTMSQIIAAIVFFYISRHEHHRASLLACLICYLSGCVANLALLFCRFYNRNETSKDSVYRYMLNIDPNLHQR</sequence>
<feature type="transmembrane region" description="Helical" evidence="1">
    <location>
        <begin position="44"/>
        <end position="67"/>
    </location>
</feature>
<dbReference type="PANTHER" id="PTHR46225:SF27">
    <property type="entry name" value="ZINC FINGER, RING_FYVE_PHD-TYPE-RELATED"/>
    <property type="match status" value="1"/>
</dbReference>
<organism evidence="2 3">
    <name type="scientific">Lactuca sativa</name>
    <name type="common">Garden lettuce</name>
    <dbReference type="NCBI Taxonomy" id="4236"/>
    <lineage>
        <taxon>Eukaryota</taxon>
        <taxon>Viridiplantae</taxon>
        <taxon>Streptophyta</taxon>
        <taxon>Embryophyta</taxon>
        <taxon>Tracheophyta</taxon>
        <taxon>Spermatophyta</taxon>
        <taxon>Magnoliopsida</taxon>
        <taxon>eudicotyledons</taxon>
        <taxon>Gunneridae</taxon>
        <taxon>Pentapetalae</taxon>
        <taxon>asterids</taxon>
        <taxon>campanulids</taxon>
        <taxon>Asterales</taxon>
        <taxon>Asteraceae</taxon>
        <taxon>Cichorioideae</taxon>
        <taxon>Cichorieae</taxon>
        <taxon>Lactucinae</taxon>
        <taxon>Lactuca</taxon>
    </lineage>
</organism>
<protein>
    <submittedName>
        <fullName evidence="2">Uncharacterized protein</fullName>
    </submittedName>
</protein>
<keyword evidence="1" id="KW-0472">Membrane</keyword>
<dbReference type="Proteomes" id="UP000235145">
    <property type="component" value="Unassembled WGS sequence"/>
</dbReference>
<accession>A0A9R1WAE8</accession>
<name>A0A9R1WAE8_LACSA</name>
<proteinExistence type="predicted"/>
<reference evidence="2 3" key="1">
    <citation type="journal article" date="2017" name="Nat. Commun.">
        <title>Genome assembly with in vitro proximity ligation data and whole-genome triplication in lettuce.</title>
        <authorList>
            <person name="Reyes-Chin-Wo S."/>
            <person name="Wang Z."/>
            <person name="Yang X."/>
            <person name="Kozik A."/>
            <person name="Arikit S."/>
            <person name="Song C."/>
            <person name="Xia L."/>
            <person name="Froenicke L."/>
            <person name="Lavelle D.O."/>
            <person name="Truco M.J."/>
            <person name="Xia R."/>
            <person name="Zhu S."/>
            <person name="Xu C."/>
            <person name="Xu H."/>
            <person name="Xu X."/>
            <person name="Cox K."/>
            <person name="Korf I."/>
            <person name="Meyers B.C."/>
            <person name="Michelmore R.W."/>
        </authorList>
    </citation>
    <scope>NUCLEOTIDE SEQUENCE [LARGE SCALE GENOMIC DNA]</scope>
    <source>
        <strain evidence="3">cv. Salinas</strain>
        <tissue evidence="2">Seedlings</tissue>
    </source>
</reference>
<evidence type="ECO:0000313" key="3">
    <source>
        <dbReference type="Proteomes" id="UP000235145"/>
    </source>
</evidence>
<keyword evidence="3" id="KW-1185">Reference proteome</keyword>
<dbReference type="AlphaFoldDB" id="A0A9R1WAE8"/>
<gene>
    <name evidence="2" type="ORF">LSAT_V11C200071380</name>
</gene>
<comment type="caution">
    <text evidence="2">The sequence shown here is derived from an EMBL/GenBank/DDBJ whole genome shotgun (WGS) entry which is preliminary data.</text>
</comment>